<evidence type="ECO:0000256" key="10">
    <source>
        <dbReference type="RuleBase" id="RU368065"/>
    </source>
</evidence>
<evidence type="ECO:0000256" key="1">
    <source>
        <dbReference type="ARBA" id="ARBA00004477"/>
    </source>
</evidence>
<name>A0A8R1YM49_PRIPA</name>
<reference evidence="12" key="1">
    <citation type="journal article" date="2008" name="Nat. Genet.">
        <title>The Pristionchus pacificus genome provides a unique perspective on nematode lifestyle and parasitism.</title>
        <authorList>
            <person name="Dieterich C."/>
            <person name="Clifton S.W."/>
            <person name="Schuster L.N."/>
            <person name="Chinwalla A."/>
            <person name="Delehaunty K."/>
            <person name="Dinkelacker I."/>
            <person name="Fulton L."/>
            <person name="Fulton R."/>
            <person name="Godfrey J."/>
            <person name="Minx P."/>
            <person name="Mitreva M."/>
            <person name="Roeseler W."/>
            <person name="Tian H."/>
            <person name="Witte H."/>
            <person name="Yang S.P."/>
            <person name="Wilson R.K."/>
            <person name="Sommer R.J."/>
        </authorList>
    </citation>
    <scope>NUCLEOTIDE SEQUENCE [LARGE SCALE GENOMIC DNA]</scope>
    <source>
        <strain evidence="12">PS312</strain>
    </source>
</reference>
<comment type="subcellular location">
    <subcellularLocation>
        <location evidence="1 10">Endoplasmic reticulum membrane</location>
        <topology evidence="1 10">Multi-pass membrane protein</topology>
    </subcellularLocation>
</comment>
<evidence type="ECO:0000256" key="6">
    <source>
        <dbReference type="ARBA" id="ARBA00022989"/>
    </source>
</evidence>
<dbReference type="Pfam" id="PF04161">
    <property type="entry name" value="Arv1"/>
    <property type="match status" value="1"/>
</dbReference>
<dbReference type="GO" id="GO:0005789">
    <property type="term" value="C:endoplasmic reticulum membrane"/>
    <property type="evidence" value="ECO:0007669"/>
    <property type="project" value="UniProtKB-SubCell"/>
</dbReference>
<dbReference type="GO" id="GO:0032366">
    <property type="term" value="P:intracellular sterol transport"/>
    <property type="evidence" value="ECO:0007669"/>
    <property type="project" value="UniProtKB-UniRule"/>
</dbReference>
<evidence type="ECO:0000256" key="9">
    <source>
        <dbReference type="ARBA" id="ARBA00023136"/>
    </source>
</evidence>
<dbReference type="GO" id="GO:0097036">
    <property type="term" value="P:regulation of plasma membrane sterol distribution"/>
    <property type="evidence" value="ECO:0007669"/>
    <property type="project" value="UniProtKB-UniRule"/>
</dbReference>
<proteinExistence type="inferred from homology"/>
<sequence length="225" mass="26163">MGEKKDEDKWKNLRCVNCGVEAPSLYRRFSKEIIKLTPCECCGEAVDQYVEYDIVLIVIHLVLLYLPAYTHIVHNTRYKVYPRLAFLFILCMTFDRWYQRERSGLESILDLEYGFYECFFLSIFQMGLFLIFSLLVAHFSSFNKEQLILTANSVILGYFGSVATVVCIVYGVRDTLYYRILMLVFLYASQIQVHRALFPSRSFLLTSSLVIIGKSLSLFIPSLIQ</sequence>
<dbReference type="InterPro" id="IPR007290">
    <property type="entry name" value="Arv1"/>
</dbReference>
<reference evidence="11" key="2">
    <citation type="submission" date="2022-06" db="UniProtKB">
        <authorList>
            <consortium name="EnsemblMetazoa"/>
        </authorList>
    </citation>
    <scope>IDENTIFICATION</scope>
    <source>
        <strain evidence="11">PS312</strain>
    </source>
</reference>
<dbReference type="AlphaFoldDB" id="A0A8R1YM49"/>
<dbReference type="GO" id="GO:0016125">
    <property type="term" value="P:sterol metabolic process"/>
    <property type="evidence" value="ECO:0007669"/>
    <property type="project" value="UniProtKB-UniRule"/>
</dbReference>
<gene>
    <name evidence="11" type="primary">WBGene00114790</name>
</gene>
<dbReference type="GO" id="GO:0030246">
    <property type="term" value="F:carbohydrate binding"/>
    <property type="evidence" value="ECO:0000318"/>
    <property type="project" value="GO_Central"/>
</dbReference>
<evidence type="ECO:0000313" key="12">
    <source>
        <dbReference type="Proteomes" id="UP000005239"/>
    </source>
</evidence>
<keyword evidence="6 10" id="KW-1133">Transmembrane helix</keyword>
<organism evidence="11 12">
    <name type="scientific">Pristionchus pacificus</name>
    <name type="common">Parasitic nematode worm</name>
    <dbReference type="NCBI Taxonomy" id="54126"/>
    <lineage>
        <taxon>Eukaryota</taxon>
        <taxon>Metazoa</taxon>
        <taxon>Ecdysozoa</taxon>
        <taxon>Nematoda</taxon>
        <taxon>Chromadorea</taxon>
        <taxon>Rhabditida</taxon>
        <taxon>Rhabditina</taxon>
        <taxon>Diplogasteromorpha</taxon>
        <taxon>Diplogasteroidea</taxon>
        <taxon>Neodiplogasteridae</taxon>
        <taxon>Pristionchus</taxon>
    </lineage>
</organism>
<evidence type="ECO:0000256" key="3">
    <source>
        <dbReference type="ARBA" id="ARBA00022448"/>
    </source>
</evidence>
<dbReference type="PANTHER" id="PTHR14467">
    <property type="entry name" value="ARV1"/>
    <property type="match status" value="1"/>
</dbReference>
<keyword evidence="3 10" id="KW-0813">Transport</keyword>
<comment type="function">
    <text evidence="10">Mediator of sterol homeostasis involved in sterol uptake, trafficking and distribution into membranes.</text>
</comment>
<feature type="transmembrane region" description="Helical" evidence="10">
    <location>
        <begin position="149"/>
        <end position="171"/>
    </location>
</feature>
<evidence type="ECO:0000256" key="2">
    <source>
        <dbReference type="ARBA" id="ARBA00009187"/>
    </source>
</evidence>
<evidence type="ECO:0000256" key="4">
    <source>
        <dbReference type="ARBA" id="ARBA00022692"/>
    </source>
</evidence>
<evidence type="ECO:0000256" key="5">
    <source>
        <dbReference type="ARBA" id="ARBA00022824"/>
    </source>
</evidence>
<evidence type="ECO:0000313" key="11">
    <source>
        <dbReference type="EnsemblMetazoa" id="PPA25236.1"/>
    </source>
</evidence>
<evidence type="ECO:0000256" key="8">
    <source>
        <dbReference type="ARBA" id="ARBA00023098"/>
    </source>
</evidence>
<accession>A0A8R1YM49</accession>
<keyword evidence="7 10" id="KW-0445">Lipid transport</keyword>
<feature type="transmembrane region" description="Helical" evidence="10">
    <location>
        <begin position="119"/>
        <end position="137"/>
    </location>
</feature>
<comment type="similarity">
    <text evidence="2 10">Belongs to the ARV1 family.</text>
</comment>
<feature type="transmembrane region" description="Helical" evidence="10">
    <location>
        <begin position="54"/>
        <end position="73"/>
    </location>
</feature>
<keyword evidence="12" id="KW-1185">Reference proteome</keyword>
<dbReference type="EnsemblMetazoa" id="PPA25236.1">
    <property type="protein sequence ID" value="PPA25236.1"/>
    <property type="gene ID" value="WBGene00114790"/>
</dbReference>
<keyword evidence="8 10" id="KW-0443">Lipid metabolism</keyword>
<protein>
    <recommendedName>
        <fullName evidence="10">Protein ARV</fullName>
    </recommendedName>
</protein>
<keyword evidence="4 10" id="KW-0812">Transmembrane</keyword>
<dbReference type="Proteomes" id="UP000005239">
    <property type="component" value="Unassembled WGS sequence"/>
</dbReference>
<feature type="transmembrane region" description="Helical" evidence="10">
    <location>
        <begin position="204"/>
        <end position="224"/>
    </location>
</feature>
<feature type="transmembrane region" description="Helical" evidence="10">
    <location>
        <begin position="177"/>
        <end position="197"/>
    </location>
</feature>
<dbReference type="PANTHER" id="PTHR14467:SF0">
    <property type="entry name" value="PROTEIN ARV1"/>
    <property type="match status" value="1"/>
</dbReference>
<evidence type="ECO:0000256" key="7">
    <source>
        <dbReference type="ARBA" id="ARBA00023055"/>
    </source>
</evidence>
<keyword evidence="9 10" id="KW-0472">Membrane</keyword>
<keyword evidence="5 10" id="KW-0256">Endoplasmic reticulum</keyword>